<dbReference type="PANTHER" id="PTHR43214:SF43">
    <property type="entry name" value="TWO-COMPONENT RESPONSE REGULATOR"/>
    <property type="match status" value="1"/>
</dbReference>
<protein>
    <submittedName>
        <fullName evidence="3">Helix-turn-helix transcriptional regulator</fullName>
    </submittedName>
</protein>
<sequence>MTNFIIADNQELTQVGLTALINKVEPHSSVIVSYKRELIEQLEKAPDSVILLDYTLFDFTDVESLLILCDRFPTSQWLLITDDLTESFMRKVICSSKNIGIIFKDSQISYLHEAIQDAVQKRRYICHRATEILIDSQLKEEPATNLTSTEIEILRSIAQGKTTKEIAAERYSSIHTINTHRKNIFKKLKVNTAHEAVKYAFRAGLVDTSEFYI</sequence>
<dbReference type="InterPro" id="IPR039420">
    <property type="entry name" value="WalR-like"/>
</dbReference>
<dbReference type="EMBL" id="BPTR01000001">
    <property type="protein sequence ID" value="GJG28658.1"/>
    <property type="molecule type" value="Genomic_DNA"/>
</dbReference>
<evidence type="ECO:0000313" key="4">
    <source>
        <dbReference type="EMBL" id="OYP53835.1"/>
    </source>
</evidence>
<accession>A0AA37MEL3</accession>
<name>A0AA37MEL3_SEGBR</name>
<keyword evidence="5" id="KW-1185">Reference proteome</keyword>
<evidence type="ECO:0000259" key="2">
    <source>
        <dbReference type="PROSITE" id="PS50043"/>
    </source>
</evidence>
<dbReference type="GO" id="GO:0003677">
    <property type="term" value="F:DNA binding"/>
    <property type="evidence" value="ECO:0007669"/>
    <property type="project" value="UniProtKB-KW"/>
</dbReference>
<dbReference type="InterPro" id="IPR016032">
    <property type="entry name" value="Sig_transdc_resp-reg_C-effctor"/>
</dbReference>
<organism evidence="3 6">
    <name type="scientific">Segatella bryantii</name>
    <name type="common">Prevotella bryantii</name>
    <dbReference type="NCBI Taxonomy" id="77095"/>
    <lineage>
        <taxon>Bacteria</taxon>
        <taxon>Pseudomonadati</taxon>
        <taxon>Bacteroidota</taxon>
        <taxon>Bacteroidia</taxon>
        <taxon>Bacteroidales</taxon>
        <taxon>Prevotellaceae</taxon>
        <taxon>Segatella</taxon>
    </lineage>
</organism>
<reference evidence="3" key="2">
    <citation type="submission" date="2021-08" db="EMBL/GenBank/DDBJ databases">
        <title>Prevotella lacticifex sp. nov., isolated from rumen of cow.</title>
        <authorList>
            <person name="Shinkai T."/>
            <person name="Ikeyama N."/>
            <person name="Kumagai M."/>
            <person name="Ohmori H."/>
            <person name="Sakamoto M."/>
            <person name="Ohkuma M."/>
            <person name="Mitsumori M."/>
        </authorList>
    </citation>
    <scope>NUCLEOTIDE SEQUENCE</scope>
    <source>
        <strain evidence="3">DSM 11371</strain>
    </source>
</reference>
<dbReference type="SMART" id="SM00421">
    <property type="entry name" value="HTH_LUXR"/>
    <property type="match status" value="1"/>
</dbReference>
<dbReference type="Proteomes" id="UP000216189">
    <property type="component" value="Unassembled WGS sequence"/>
</dbReference>
<dbReference type="Proteomes" id="UP000887043">
    <property type="component" value="Unassembled WGS sequence"/>
</dbReference>
<dbReference type="InterPro" id="IPR000792">
    <property type="entry name" value="Tscrpt_reg_LuxR_C"/>
</dbReference>
<dbReference type="InterPro" id="IPR011006">
    <property type="entry name" value="CheY-like_superfamily"/>
</dbReference>
<dbReference type="PRINTS" id="PR00038">
    <property type="entry name" value="HTHLUXR"/>
</dbReference>
<dbReference type="AlphaFoldDB" id="A0AA37MEL3"/>
<dbReference type="SUPFAM" id="SSF52172">
    <property type="entry name" value="CheY-like"/>
    <property type="match status" value="1"/>
</dbReference>
<dbReference type="PROSITE" id="PS50043">
    <property type="entry name" value="HTH_LUXR_2"/>
    <property type="match status" value="1"/>
</dbReference>
<dbReference type="SUPFAM" id="SSF46894">
    <property type="entry name" value="C-terminal effector domain of the bipartite response regulators"/>
    <property type="match status" value="1"/>
</dbReference>
<evidence type="ECO:0000313" key="3">
    <source>
        <dbReference type="EMBL" id="GJG28658.1"/>
    </source>
</evidence>
<evidence type="ECO:0000313" key="5">
    <source>
        <dbReference type="Proteomes" id="UP000216189"/>
    </source>
</evidence>
<gene>
    <name evidence="4" type="ORF">CIK91_11005</name>
    <name evidence="3" type="ORF">PRRU23_23580</name>
</gene>
<dbReference type="CDD" id="cd06170">
    <property type="entry name" value="LuxR_C_like"/>
    <property type="match status" value="1"/>
</dbReference>
<dbReference type="GeneID" id="72478931"/>
<reference evidence="4 5" key="1">
    <citation type="submission" date="2017-08" db="EMBL/GenBank/DDBJ databases">
        <title>Comparative genomics of non-oral Prevotella species.</title>
        <authorList>
            <person name="Accetto T."/>
            <person name="Nograsek B."/>
            <person name="Avgustin G."/>
        </authorList>
    </citation>
    <scope>NUCLEOTIDE SEQUENCE [LARGE SCALE GENOMIC DNA]</scope>
    <source>
        <strain evidence="4 5">TC1-1</strain>
    </source>
</reference>
<proteinExistence type="predicted"/>
<dbReference type="PANTHER" id="PTHR43214">
    <property type="entry name" value="TWO-COMPONENT RESPONSE REGULATOR"/>
    <property type="match status" value="1"/>
</dbReference>
<evidence type="ECO:0000313" key="6">
    <source>
        <dbReference type="Proteomes" id="UP000887043"/>
    </source>
</evidence>
<feature type="domain" description="HTH luxR-type" evidence="2">
    <location>
        <begin position="139"/>
        <end position="204"/>
    </location>
</feature>
<dbReference type="Gene3D" id="3.40.50.2300">
    <property type="match status" value="1"/>
</dbReference>
<dbReference type="GO" id="GO:0006355">
    <property type="term" value="P:regulation of DNA-templated transcription"/>
    <property type="evidence" value="ECO:0007669"/>
    <property type="project" value="InterPro"/>
</dbReference>
<evidence type="ECO:0000256" key="1">
    <source>
        <dbReference type="ARBA" id="ARBA00023125"/>
    </source>
</evidence>
<comment type="caution">
    <text evidence="3">The sequence shown here is derived from an EMBL/GenBank/DDBJ whole genome shotgun (WGS) entry which is preliminary data.</text>
</comment>
<dbReference type="RefSeq" id="WP_006283803.1">
    <property type="nucleotide sequence ID" value="NZ_BPTR01000001.1"/>
</dbReference>
<dbReference type="EMBL" id="NPJF01000052">
    <property type="protein sequence ID" value="OYP53835.1"/>
    <property type="molecule type" value="Genomic_DNA"/>
</dbReference>
<keyword evidence="1" id="KW-0238">DNA-binding</keyword>
<dbReference type="Pfam" id="PF00196">
    <property type="entry name" value="GerE"/>
    <property type="match status" value="1"/>
</dbReference>